<keyword evidence="3" id="KW-0732">Signal</keyword>
<feature type="compositionally biased region" description="Low complexity" evidence="1">
    <location>
        <begin position="162"/>
        <end position="173"/>
    </location>
</feature>
<feature type="region of interest" description="Disordered" evidence="1">
    <location>
        <begin position="68"/>
        <end position="87"/>
    </location>
</feature>
<proteinExistence type="predicted"/>
<feature type="region of interest" description="Disordered" evidence="1">
    <location>
        <begin position="186"/>
        <end position="332"/>
    </location>
</feature>
<keyword evidence="7" id="KW-1185">Reference proteome</keyword>
<dbReference type="Gene3D" id="3.90.190.10">
    <property type="entry name" value="Protein tyrosine phosphatase superfamily"/>
    <property type="match status" value="1"/>
</dbReference>
<protein>
    <submittedName>
        <fullName evidence="6">Uncharacterized protein</fullName>
    </submittedName>
</protein>
<dbReference type="PROSITE" id="PS50056">
    <property type="entry name" value="TYR_PHOSPHATASE_2"/>
    <property type="match status" value="1"/>
</dbReference>
<name>A0AAE1DP92_9GAST</name>
<feature type="region of interest" description="Disordered" evidence="1">
    <location>
        <begin position="524"/>
        <end position="565"/>
    </location>
</feature>
<feature type="compositionally biased region" description="Low complexity" evidence="1">
    <location>
        <begin position="398"/>
        <end position="411"/>
    </location>
</feature>
<dbReference type="SUPFAM" id="SSF52799">
    <property type="entry name" value="(Phosphotyrosine protein) phosphatases II"/>
    <property type="match status" value="1"/>
</dbReference>
<comment type="caution">
    <text evidence="6">The sequence shown here is derived from an EMBL/GenBank/DDBJ whole genome shotgun (WGS) entry which is preliminary data.</text>
</comment>
<keyword evidence="2" id="KW-0472">Membrane</keyword>
<feature type="compositionally biased region" description="Low complexity" evidence="1">
    <location>
        <begin position="271"/>
        <end position="284"/>
    </location>
</feature>
<dbReference type="PANTHER" id="PTHR19134">
    <property type="entry name" value="RECEPTOR-TYPE TYROSINE-PROTEIN PHOSPHATASE"/>
    <property type="match status" value="1"/>
</dbReference>
<feature type="region of interest" description="Disordered" evidence="1">
    <location>
        <begin position="398"/>
        <end position="425"/>
    </location>
</feature>
<reference evidence="6" key="1">
    <citation type="journal article" date="2023" name="G3 (Bethesda)">
        <title>A reference genome for the long-term kleptoplast-retaining sea slug Elysia crispata morphotype clarki.</title>
        <authorList>
            <person name="Eastman K.E."/>
            <person name="Pendleton A.L."/>
            <person name="Shaikh M.A."/>
            <person name="Suttiyut T."/>
            <person name="Ogas R."/>
            <person name="Tomko P."/>
            <person name="Gavelis G."/>
            <person name="Widhalm J.R."/>
            <person name="Wisecaver J.H."/>
        </authorList>
    </citation>
    <scope>NUCLEOTIDE SEQUENCE</scope>
    <source>
        <strain evidence="6">ECLA1</strain>
    </source>
</reference>
<keyword evidence="2" id="KW-0812">Transmembrane</keyword>
<feature type="compositionally biased region" description="Polar residues" evidence="1">
    <location>
        <begin position="686"/>
        <end position="704"/>
    </location>
</feature>
<dbReference type="InterPro" id="IPR016130">
    <property type="entry name" value="Tyr_Pase_AS"/>
</dbReference>
<feature type="signal peptide" evidence="3">
    <location>
        <begin position="1"/>
        <end position="24"/>
    </location>
</feature>
<dbReference type="PANTHER" id="PTHR19134:SF449">
    <property type="entry name" value="TYROSINE-PROTEIN PHOSPHATASE 1"/>
    <property type="match status" value="1"/>
</dbReference>
<feature type="region of interest" description="Disordered" evidence="1">
    <location>
        <begin position="686"/>
        <end position="737"/>
    </location>
</feature>
<feature type="domain" description="Tyrosine specific protein phosphatases" evidence="5">
    <location>
        <begin position="1015"/>
        <end position="1089"/>
    </location>
</feature>
<feature type="compositionally biased region" description="Basic and acidic residues" evidence="1">
    <location>
        <begin position="219"/>
        <end position="228"/>
    </location>
</feature>
<dbReference type="CDD" id="cd00047">
    <property type="entry name" value="PTPc"/>
    <property type="match status" value="1"/>
</dbReference>
<dbReference type="AlphaFoldDB" id="A0AAE1DP92"/>
<feature type="compositionally biased region" description="Polar residues" evidence="1">
    <location>
        <begin position="308"/>
        <end position="317"/>
    </location>
</feature>
<dbReference type="GO" id="GO:0004725">
    <property type="term" value="F:protein tyrosine phosphatase activity"/>
    <property type="evidence" value="ECO:0007669"/>
    <property type="project" value="InterPro"/>
</dbReference>
<dbReference type="PROSITE" id="PS50055">
    <property type="entry name" value="TYR_PHOSPHATASE_PTP"/>
    <property type="match status" value="1"/>
</dbReference>
<dbReference type="InterPro" id="IPR000387">
    <property type="entry name" value="Tyr_Pase_dom"/>
</dbReference>
<feature type="region of interest" description="Disordered" evidence="1">
    <location>
        <begin position="346"/>
        <end position="367"/>
    </location>
</feature>
<gene>
    <name evidence="6" type="ORF">RRG08_044682</name>
</gene>
<feature type="compositionally biased region" description="Polar residues" evidence="1">
    <location>
        <begin position="75"/>
        <end position="84"/>
    </location>
</feature>
<accession>A0AAE1DP92</accession>
<feature type="chain" id="PRO_5042026851" evidence="3">
    <location>
        <begin position="25"/>
        <end position="1123"/>
    </location>
</feature>
<dbReference type="InterPro" id="IPR050348">
    <property type="entry name" value="Protein-Tyr_Phosphatase"/>
</dbReference>
<dbReference type="EMBL" id="JAWDGP010003022">
    <property type="protein sequence ID" value="KAK3778066.1"/>
    <property type="molecule type" value="Genomic_DNA"/>
</dbReference>
<evidence type="ECO:0000256" key="1">
    <source>
        <dbReference type="SAM" id="MobiDB-lite"/>
    </source>
</evidence>
<evidence type="ECO:0000256" key="3">
    <source>
        <dbReference type="SAM" id="SignalP"/>
    </source>
</evidence>
<feature type="region of interest" description="Disordered" evidence="1">
    <location>
        <begin position="146"/>
        <end position="173"/>
    </location>
</feature>
<evidence type="ECO:0000259" key="4">
    <source>
        <dbReference type="PROSITE" id="PS50055"/>
    </source>
</evidence>
<evidence type="ECO:0000259" key="5">
    <source>
        <dbReference type="PROSITE" id="PS50056"/>
    </source>
</evidence>
<evidence type="ECO:0000256" key="2">
    <source>
        <dbReference type="SAM" id="Phobius"/>
    </source>
</evidence>
<dbReference type="SMART" id="SM00194">
    <property type="entry name" value="PTPc"/>
    <property type="match status" value="1"/>
</dbReference>
<dbReference type="InterPro" id="IPR029021">
    <property type="entry name" value="Prot-tyrosine_phosphatase-like"/>
</dbReference>
<dbReference type="Proteomes" id="UP001283361">
    <property type="component" value="Unassembled WGS sequence"/>
</dbReference>
<organism evidence="6 7">
    <name type="scientific">Elysia crispata</name>
    <name type="common">lettuce slug</name>
    <dbReference type="NCBI Taxonomy" id="231223"/>
    <lineage>
        <taxon>Eukaryota</taxon>
        <taxon>Metazoa</taxon>
        <taxon>Spiralia</taxon>
        <taxon>Lophotrochozoa</taxon>
        <taxon>Mollusca</taxon>
        <taxon>Gastropoda</taxon>
        <taxon>Heterobranchia</taxon>
        <taxon>Euthyneura</taxon>
        <taxon>Panpulmonata</taxon>
        <taxon>Sacoglossa</taxon>
        <taxon>Placobranchoidea</taxon>
        <taxon>Plakobranchidae</taxon>
        <taxon>Elysia</taxon>
    </lineage>
</organism>
<feature type="compositionally biased region" description="Polar residues" evidence="1">
    <location>
        <begin position="189"/>
        <end position="218"/>
    </location>
</feature>
<feature type="transmembrane region" description="Helical" evidence="2">
    <location>
        <begin position="744"/>
        <end position="768"/>
    </location>
</feature>
<dbReference type="Pfam" id="PF00102">
    <property type="entry name" value="Y_phosphatase"/>
    <property type="match status" value="1"/>
</dbReference>
<feature type="compositionally biased region" description="Low complexity" evidence="1">
    <location>
        <begin position="551"/>
        <end position="565"/>
    </location>
</feature>
<evidence type="ECO:0000313" key="6">
    <source>
        <dbReference type="EMBL" id="KAK3778066.1"/>
    </source>
</evidence>
<dbReference type="PROSITE" id="PS00383">
    <property type="entry name" value="TYR_PHOSPHATASE_1"/>
    <property type="match status" value="1"/>
</dbReference>
<dbReference type="SMART" id="SM00404">
    <property type="entry name" value="PTPc_motif"/>
    <property type="match status" value="1"/>
</dbReference>
<feature type="compositionally biased region" description="Polar residues" evidence="1">
    <location>
        <begin position="356"/>
        <end position="367"/>
    </location>
</feature>
<evidence type="ECO:0000313" key="7">
    <source>
        <dbReference type="Proteomes" id="UP001283361"/>
    </source>
</evidence>
<keyword evidence="2" id="KW-1133">Transmembrane helix</keyword>
<dbReference type="InterPro" id="IPR003595">
    <property type="entry name" value="Tyr_Pase_cat"/>
</dbReference>
<feature type="domain" description="Tyrosine-protein phosphatase" evidence="4">
    <location>
        <begin position="864"/>
        <end position="1098"/>
    </location>
</feature>
<dbReference type="PRINTS" id="PR00700">
    <property type="entry name" value="PRTYPHPHTASE"/>
</dbReference>
<dbReference type="InterPro" id="IPR000242">
    <property type="entry name" value="PTP_cat"/>
</dbReference>
<sequence length="1123" mass="120873">MASNSFVPVTVCICMLLLPMIALARPASWGEYTELTPDFHSKNTNQSLSFKRFLYRFFNIERKKKDVHDDLVQPVSDTGTSSDDLQNRHQSRHILMFSSNLVESPDLNSRDTAHDDVASQRTNNFEAAHQADSSSAQQDTEIQQNLLGPFPTRSPQINIATNSSRNGSSSNHSALQELSMHVVDGEETPNISSNDTDVDTQQSINQGANSNIAGGNNHSLEHVEEAGDHMIPGANQNSNQDEQVGGEISLPEDSSNATLIDKDEASEEDIGSSNSQSGSVGQQNEDGHENGAGNEADSVHTLDGGNSPEEQSGQGQSKFDGIDHTSNHSLGRSAENDTAAAGLPEVPVIDPAGIPSSDQADGVNSHSSNLSLHATTAAAAITTTTTITTTTAATTTTITTTTTTTARTTNPRSPPPLTTTTTSAANPRTTLSTTAASIETTTLSTTASTSTLSEAATSIATPDSLDMVSENHKISATTSPTTSTLSSSTLNLLSTPTVAPTQHLTPNSGNIVETVSIPHPTQPIGSGVIGSSGTHGLPPSLLNDTLTTQDSSPETGPTSESPGTSRSFVELKFDMTWAAFCSNQMNIKQELIRILADEADQRQLTSDQIQLVNFGDSRCSDTSGDEGQALVHIYFVNKMQIYDRDLTVKCARILVRGGEPLASTNILHEKLIEVRLQSETEVQIEQGGNASGNNPDAHGSSDSHGTGKKKGGGEEEGEKGTDQGGGKVQNTTTRSPHPLADTGVLVAVIIASIGVLSCLAVVALQIAARRRKQLRKVLKRTLNRSESMNSADSIQLAAVTKSRPNSGLFNPALDIAESILEPSHQMNFAQLADFCSDENKVAVEFEKLPNRMPRLSVVPTGEEDKNRFANVLPLTLTRVKLLQDGPEPRSSYINANYVTGPDSQCQYYIATQAPTEGTIDDFWTMVWQQSTKAIVMLTQMEEDGQKKCTPYWPDFVGKSAAQKYGDFLIELKNKEVCQEYIASELQITHLRKIESRPIFHFWYTCWPTKSLPEPISLVKLVLDSRTKYEDAGVPVVVHCSPGTGRTGTFIALDQCMHQFETRRTVDVMKTVYSLRQERAGAVQSKEQYTLLYQAAREYASIIESPGPSAASSATTLHALLPSS</sequence>